<dbReference type="EMBL" id="LGTQ01000011">
    <property type="protein sequence ID" value="KPM47422.1"/>
    <property type="molecule type" value="Genomic_DNA"/>
</dbReference>
<gene>
    <name evidence="2" type="ORF">AFM12_14815</name>
</gene>
<dbReference type="OrthoDB" id="165368at2"/>
<keyword evidence="3" id="KW-1185">Reference proteome</keyword>
<keyword evidence="2" id="KW-0560">Oxidoreductase</keyword>
<dbReference type="PROSITE" id="PS51725">
    <property type="entry name" value="ABM"/>
    <property type="match status" value="1"/>
</dbReference>
<dbReference type="Gene3D" id="3.30.70.100">
    <property type="match status" value="1"/>
</dbReference>
<proteinExistence type="predicted"/>
<feature type="domain" description="ABM" evidence="1">
    <location>
        <begin position="4"/>
        <end position="94"/>
    </location>
</feature>
<dbReference type="InterPro" id="IPR007138">
    <property type="entry name" value="ABM_dom"/>
</dbReference>
<sequence length="103" mass="11186">MSKYFLHGSLNAIEGKGGELADLLLEASRLVADAKGCSLYLISIDEKVPETVWVTEVWDTKEDHENSLKIEAVRSLISKAVPLLAGQPQRGHELSFLGGHGIS</sequence>
<organism evidence="2 3">
    <name type="scientific">Jiulongibacter sediminis</name>
    <dbReference type="NCBI Taxonomy" id="1605367"/>
    <lineage>
        <taxon>Bacteria</taxon>
        <taxon>Pseudomonadati</taxon>
        <taxon>Bacteroidota</taxon>
        <taxon>Cytophagia</taxon>
        <taxon>Cytophagales</taxon>
        <taxon>Leadbetterellaceae</taxon>
        <taxon>Jiulongibacter</taxon>
    </lineage>
</organism>
<keyword evidence="2" id="KW-0503">Monooxygenase</keyword>
<protein>
    <submittedName>
        <fullName evidence="2">Antibiotic biosynthesis monooxygenase</fullName>
    </submittedName>
</protein>
<dbReference type="Pfam" id="PF03992">
    <property type="entry name" value="ABM"/>
    <property type="match status" value="1"/>
</dbReference>
<dbReference type="AlphaFoldDB" id="A0A0P7C268"/>
<dbReference type="RefSeq" id="WP_055149625.1">
    <property type="nucleotide sequence ID" value="NZ_JXSZ01000011.1"/>
</dbReference>
<reference evidence="2 3" key="1">
    <citation type="submission" date="2015-07" db="EMBL/GenBank/DDBJ databases">
        <title>The draft genome sequence of Leadbetterella sp. JN14-9.</title>
        <authorList>
            <person name="Liu Y."/>
            <person name="Du J."/>
            <person name="Shao Z."/>
        </authorList>
    </citation>
    <scope>NUCLEOTIDE SEQUENCE [LARGE SCALE GENOMIC DNA]</scope>
    <source>
        <strain evidence="2 3">JN14-9</strain>
    </source>
</reference>
<comment type="caution">
    <text evidence="2">The sequence shown here is derived from an EMBL/GenBank/DDBJ whole genome shotgun (WGS) entry which is preliminary data.</text>
</comment>
<dbReference type="SUPFAM" id="SSF54909">
    <property type="entry name" value="Dimeric alpha+beta barrel"/>
    <property type="match status" value="1"/>
</dbReference>
<evidence type="ECO:0000313" key="3">
    <source>
        <dbReference type="Proteomes" id="UP000050454"/>
    </source>
</evidence>
<evidence type="ECO:0000313" key="2">
    <source>
        <dbReference type="EMBL" id="KPM47422.1"/>
    </source>
</evidence>
<dbReference type="STRING" id="1605367.AFM12_14815"/>
<accession>A0A0P7C268</accession>
<dbReference type="InterPro" id="IPR011008">
    <property type="entry name" value="Dimeric_a/b-barrel"/>
</dbReference>
<dbReference type="Proteomes" id="UP000050454">
    <property type="component" value="Unassembled WGS sequence"/>
</dbReference>
<dbReference type="GO" id="GO:0004497">
    <property type="term" value="F:monooxygenase activity"/>
    <property type="evidence" value="ECO:0007669"/>
    <property type="project" value="UniProtKB-KW"/>
</dbReference>
<evidence type="ECO:0000259" key="1">
    <source>
        <dbReference type="PROSITE" id="PS51725"/>
    </source>
</evidence>
<name>A0A0P7C268_9BACT</name>